<evidence type="ECO:0000256" key="6">
    <source>
        <dbReference type="ARBA" id="ARBA00023136"/>
    </source>
</evidence>
<sequence>MLKKTSHFIRINLKGIAQIMLQNNAITGFLFLLGVLYSSWLMAVGMIIATVTGTLVGHTFKEHKEELNMGLYGFNAALMGIILVYQFGLNFISILAIIASSVLATYLFHLSLLKKLKIFTFPFVLFSWIFVSLISSGHFVEKPVHPTSAENFLQEPTAEFFEESLESVGIEYDDDKIDDDLIFSTHGFGQVMFQGSVVAGILFLLGVYINKPVAALYGIFASILAITISHLLNRPESTVDTGMFSFNAVLCAIAFAGSLKRDGFWVVISTMVTVTIDDYMIKAGIPPYTFPFVATMWIILFSRKGVTYIGELIPNKKT</sequence>
<reference evidence="9" key="1">
    <citation type="submission" date="2016-11" db="EMBL/GenBank/DDBJ databases">
        <authorList>
            <person name="Varghese N."/>
            <person name="Submissions S."/>
        </authorList>
    </citation>
    <scope>NUCLEOTIDE SEQUENCE [LARGE SCALE GENOMIC DNA]</scope>
    <source>
        <strain evidence="9">DSM 24579</strain>
    </source>
</reference>
<evidence type="ECO:0000256" key="4">
    <source>
        <dbReference type="ARBA" id="ARBA00022692"/>
    </source>
</evidence>
<dbReference type="AlphaFoldDB" id="A0A1M5K4V1"/>
<keyword evidence="6 7" id="KW-0472">Membrane</keyword>
<dbReference type="EMBL" id="FQVT01000013">
    <property type="protein sequence ID" value="SHG47815.1"/>
    <property type="molecule type" value="Genomic_DNA"/>
</dbReference>
<comment type="subcellular location">
    <subcellularLocation>
        <location evidence="1">Cell membrane</location>
        <topology evidence="1">Multi-pass membrane protein</topology>
    </subcellularLocation>
</comment>
<feature type="transmembrane region" description="Helical" evidence="7">
    <location>
        <begin position="191"/>
        <end position="209"/>
    </location>
</feature>
<dbReference type="PANTHER" id="PTHR10464">
    <property type="entry name" value="UREA TRANSPORTER"/>
    <property type="match status" value="1"/>
</dbReference>
<dbReference type="Gene3D" id="1.10.3430.10">
    <property type="entry name" value="Ammonium transporter AmtB like domains"/>
    <property type="match status" value="1"/>
</dbReference>
<evidence type="ECO:0000256" key="5">
    <source>
        <dbReference type="ARBA" id="ARBA00022989"/>
    </source>
</evidence>
<proteinExistence type="inferred from homology"/>
<keyword evidence="5 7" id="KW-1133">Transmembrane helix</keyword>
<accession>A0A1M5K4V1</accession>
<protein>
    <submittedName>
        <fullName evidence="8">Urea transporter</fullName>
    </submittedName>
</protein>
<dbReference type="Proteomes" id="UP000183945">
    <property type="component" value="Unassembled WGS sequence"/>
</dbReference>
<feature type="transmembrane region" description="Helical" evidence="7">
    <location>
        <begin position="40"/>
        <end position="60"/>
    </location>
</feature>
<comment type="similarity">
    <text evidence="2">Belongs to the urea transporter family.</text>
</comment>
<dbReference type="RefSeq" id="WP_072880988.1">
    <property type="nucleotide sequence ID" value="NZ_FQVT01000013.1"/>
</dbReference>
<evidence type="ECO:0000256" key="2">
    <source>
        <dbReference type="ARBA" id="ARBA00005914"/>
    </source>
</evidence>
<evidence type="ECO:0000256" key="1">
    <source>
        <dbReference type="ARBA" id="ARBA00004651"/>
    </source>
</evidence>
<feature type="transmembrane region" description="Helical" evidence="7">
    <location>
        <begin position="287"/>
        <end position="306"/>
    </location>
</feature>
<evidence type="ECO:0000256" key="3">
    <source>
        <dbReference type="ARBA" id="ARBA00022475"/>
    </source>
</evidence>
<evidence type="ECO:0000313" key="9">
    <source>
        <dbReference type="Proteomes" id="UP000183945"/>
    </source>
</evidence>
<feature type="transmembrane region" description="Helical" evidence="7">
    <location>
        <begin position="238"/>
        <end position="256"/>
    </location>
</feature>
<dbReference type="InterPro" id="IPR004937">
    <property type="entry name" value="Urea_transporter"/>
</dbReference>
<dbReference type="GO" id="GO:0015204">
    <property type="term" value="F:urea transmembrane transporter activity"/>
    <property type="evidence" value="ECO:0007669"/>
    <property type="project" value="InterPro"/>
</dbReference>
<dbReference type="InterPro" id="IPR029020">
    <property type="entry name" value="Ammonium/urea_transptr"/>
</dbReference>
<dbReference type="GO" id="GO:0005886">
    <property type="term" value="C:plasma membrane"/>
    <property type="evidence" value="ECO:0007669"/>
    <property type="project" value="UniProtKB-SubCell"/>
</dbReference>
<dbReference type="OrthoDB" id="279428at2"/>
<keyword evidence="3" id="KW-1003">Cell membrane</keyword>
<feature type="transmembrane region" description="Helical" evidence="7">
    <location>
        <begin position="214"/>
        <end position="232"/>
    </location>
</feature>
<dbReference type="STRING" id="1073325.SAMN05444483_11346"/>
<gene>
    <name evidence="8" type="ORF">SAMN05444483_11346</name>
</gene>
<evidence type="ECO:0000313" key="8">
    <source>
        <dbReference type="EMBL" id="SHG47815.1"/>
    </source>
</evidence>
<dbReference type="PANTHER" id="PTHR10464:SF4">
    <property type="entry name" value="UREA TRANSPORTER"/>
    <property type="match status" value="1"/>
</dbReference>
<organism evidence="8 9">
    <name type="scientific">Salegentibacter echinorum</name>
    <dbReference type="NCBI Taxonomy" id="1073325"/>
    <lineage>
        <taxon>Bacteria</taxon>
        <taxon>Pseudomonadati</taxon>
        <taxon>Bacteroidota</taxon>
        <taxon>Flavobacteriia</taxon>
        <taxon>Flavobacteriales</taxon>
        <taxon>Flavobacteriaceae</taxon>
        <taxon>Salegentibacter</taxon>
    </lineage>
</organism>
<evidence type="ECO:0000256" key="7">
    <source>
        <dbReference type="SAM" id="Phobius"/>
    </source>
</evidence>
<name>A0A1M5K4V1_SALEC</name>
<keyword evidence="9" id="KW-1185">Reference proteome</keyword>
<dbReference type="Pfam" id="PF03253">
    <property type="entry name" value="UT"/>
    <property type="match status" value="1"/>
</dbReference>
<keyword evidence="4 7" id="KW-0812">Transmembrane</keyword>
<feature type="transmembrane region" description="Helical" evidence="7">
    <location>
        <begin position="119"/>
        <end position="140"/>
    </location>
</feature>